<organism evidence="3 4">
    <name type="scientific">Sutterella megalosphaeroides</name>
    <dbReference type="NCBI Taxonomy" id="2494234"/>
    <lineage>
        <taxon>Bacteria</taxon>
        <taxon>Pseudomonadati</taxon>
        <taxon>Pseudomonadota</taxon>
        <taxon>Betaproteobacteria</taxon>
        <taxon>Burkholderiales</taxon>
        <taxon>Sutterellaceae</taxon>
        <taxon>Sutterella</taxon>
    </lineage>
</organism>
<dbReference type="InterPro" id="IPR001173">
    <property type="entry name" value="Glyco_trans_2-like"/>
</dbReference>
<keyword evidence="4" id="KW-1185">Reference proteome</keyword>
<name>A0A2Z6I9E2_9BURK</name>
<dbReference type="GO" id="GO:0006487">
    <property type="term" value="P:protein N-linked glycosylation"/>
    <property type="evidence" value="ECO:0007669"/>
    <property type="project" value="TreeGrafter"/>
</dbReference>
<dbReference type="InterPro" id="IPR029044">
    <property type="entry name" value="Nucleotide-diphossugar_trans"/>
</dbReference>
<feature type="domain" description="Glycosyltransferase 2-like" evidence="2">
    <location>
        <begin position="40"/>
        <end position="165"/>
    </location>
</feature>
<sequence length="370" mass="40188">MAEAYRATTAPLSGSIPTKAAARPGAPAARSCESFRPLALVPVYNHPDTIAAVVRDLRAMHLPVLIVDDGSDEKTHAACDALAGVAVTVVHRAENGGKGAAVMTGFKRAARDGYTHVLQIDADGQHDRSAVSRFIQLAHKFPNHLICGYPVYDSSVPKARLWGRKITNFWVAVNSLSLSFEDAMCGMRVYPIEAVTEVLENARIGERMEFDPEILVRLLWAGVRVKNAPVAVTYPKDGISHFRGLRDNLRISWMHAKLCTMMLTRLPIILWSRVFGRVPECERDPDACRPVKPAKLRPAADTRVPTAEEAARAARVAKASKVAEDASREALKRLEAMEKQAREATGKGKSAGNAEASNTSTSSNGSTSEQ</sequence>
<dbReference type="EMBL" id="AP018786">
    <property type="protein sequence ID" value="BBF22989.1"/>
    <property type="molecule type" value="Genomic_DNA"/>
</dbReference>
<proteinExistence type="predicted"/>
<dbReference type="PANTHER" id="PTHR10859:SF91">
    <property type="entry name" value="DOLICHYL-PHOSPHATE BETA-GLUCOSYLTRANSFERASE"/>
    <property type="match status" value="1"/>
</dbReference>
<dbReference type="Proteomes" id="UP000271003">
    <property type="component" value="Chromosome"/>
</dbReference>
<feature type="region of interest" description="Disordered" evidence="1">
    <location>
        <begin position="333"/>
        <end position="370"/>
    </location>
</feature>
<evidence type="ECO:0000259" key="2">
    <source>
        <dbReference type="Pfam" id="PF00535"/>
    </source>
</evidence>
<evidence type="ECO:0000313" key="3">
    <source>
        <dbReference type="EMBL" id="BBF22989.1"/>
    </source>
</evidence>
<accession>A0A2Z6I9E2</accession>
<dbReference type="KEGG" id="sutt:SUTMEG_08800"/>
<protein>
    <recommendedName>
        <fullName evidence="2">Glycosyltransferase 2-like domain-containing protein</fullName>
    </recommendedName>
</protein>
<dbReference type="CDD" id="cd04179">
    <property type="entry name" value="DPM_DPG-synthase_like"/>
    <property type="match status" value="1"/>
</dbReference>
<dbReference type="Pfam" id="PF00535">
    <property type="entry name" value="Glycos_transf_2"/>
    <property type="match status" value="1"/>
</dbReference>
<reference evidence="3 4" key="1">
    <citation type="journal article" date="2018" name="Int. J. Syst. Evol. Microbiol.">
        <title>Mesosutterella multiformis gen. nov., sp. nov., a member of the family Sutterellaceae and Sutterella megalosphaeroides sp. nov., isolated from human faeces.</title>
        <authorList>
            <person name="Sakamoto M."/>
            <person name="Ikeyama N."/>
            <person name="Kunihiro T."/>
            <person name="Iino T."/>
            <person name="Yuki M."/>
            <person name="Ohkuma M."/>
        </authorList>
    </citation>
    <scope>NUCLEOTIDE SEQUENCE [LARGE SCALE GENOMIC DNA]</scope>
    <source>
        <strain evidence="3 4">6FBBBH3</strain>
    </source>
</reference>
<evidence type="ECO:0000313" key="4">
    <source>
        <dbReference type="Proteomes" id="UP000271003"/>
    </source>
</evidence>
<dbReference type="AlphaFoldDB" id="A0A2Z6I9E2"/>
<dbReference type="PANTHER" id="PTHR10859">
    <property type="entry name" value="GLYCOSYL TRANSFERASE"/>
    <property type="match status" value="1"/>
</dbReference>
<gene>
    <name evidence="3" type="ORF">SUTMEG_08800</name>
</gene>
<dbReference type="RefSeq" id="WP_179950567.1">
    <property type="nucleotide sequence ID" value="NZ_AP018786.1"/>
</dbReference>
<dbReference type="SUPFAM" id="SSF53448">
    <property type="entry name" value="Nucleotide-diphospho-sugar transferases"/>
    <property type="match status" value="1"/>
</dbReference>
<feature type="compositionally biased region" description="Basic and acidic residues" evidence="1">
    <location>
        <begin position="333"/>
        <end position="346"/>
    </location>
</feature>
<evidence type="ECO:0000256" key="1">
    <source>
        <dbReference type="SAM" id="MobiDB-lite"/>
    </source>
</evidence>
<dbReference type="Gene3D" id="3.90.550.10">
    <property type="entry name" value="Spore Coat Polysaccharide Biosynthesis Protein SpsA, Chain A"/>
    <property type="match status" value="1"/>
</dbReference>
<feature type="compositionally biased region" description="Low complexity" evidence="1">
    <location>
        <begin position="350"/>
        <end position="370"/>
    </location>
</feature>